<dbReference type="FunFam" id="3.10.129.10:FF:000033">
    <property type="entry name" value="acyl-coenzyme A thioesterase 13"/>
    <property type="match status" value="1"/>
</dbReference>
<comment type="caution">
    <text evidence="4">The sequence shown here is derived from an EMBL/GenBank/DDBJ whole genome shotgun (WGS) entry which is preliminary data.</text>
</comment>
<name>A0A8H3MHJ4_9GLOM</name>
<gene>
    <name evidence="4" type="ORF">RCL2_003028200</name>
</gene>
<dbReference type="EMBL" id="BLAL01000338">
    <property type="protein sequence ID" value="GET03982.1"/>
    <property type="molecule type" value="Genomic_DNA"/>
</dbReference>
<dbReference type="Pfam" id="PF03061">
    <property type="entry name" value="4HBT"/>
    <property type="match status" value="1"/>
</dbReference>
<dbReference type="InterPro" id="IPR006683">
    <property type="entry name" value="Thioestr_dom"/>
</dbReference>
<dbReference type="NCBIfam" id="TIGR00369">
    <property type="entry name" value="unchar_dom_1"/>
    <property type="match status" value="1"/>
</dbReference>
<dbReference type="InterPro" id="IPR039298">
    <property type="entry name" value="ACOT13"/>
</dbReference>
<dbReference type="GO" id="GO:0047617">
    <property type="term" value="F:fatty acyl-CoA hydrolase activity"/>
    <property type="evidence" value="ECO:0007669"/>
    <property type="project" value="InterPro"/>
</dbReference>
<dbReference type="PANTHER" id="PTHR21660">
    <property type="entry name" value="THIOESTERASE SUPERFAMILY MEMBER-RELATED"/>
    <property type="match status" value="1"/>
</dbReference>
<keyword evidence="2" id="KW-0378">Hydrolase</keyword>
<evidence type="ECO:0000259" key="3">
    <source>
        <dbReference type="Pfam" id="PF03061"/>
    </source>
</evidence>
<dbReference type="AlphaFoldDB" id="A0A8H3MHJ4"/>
<dbReference type="CDD" id="cd03443">
    <property type="entry name" value="PaaI_thioesterase"/>
    <property type="match status" value="1"/>
</dbReference>
<dbReference type="PANTHER" id="PTHR21660:SF1">
    <property type="entry name" value="ACYL-COENZYME A THIOESTERASE 13"/>
    <property type="match status" value="1"/>
</dbReference>
<sequence length="206" mass="23086">MGYIKFWSHADPELLCFERIQTLKCDLLAHLSLYSLLFDYSNNHRSHRNCYSEMTISSRLAFVRKVWQTFVENEGLEKSILRNMTITDASDGKIICELPVEKMHLNRLGSAHGGFLSTLVDIGGSVVLCTKGMHSTGVSTDLNVTFINPAKEGDIIVMDSECVKVGKTIAYTVVDIRNKKDGKLIAQGRHTKFIAIAHKDPKNVKL</sequence>
<accession>A0A8H3MHJ4</accession>
<evidence type="ECO:0000256" key="1">
    <source>
        <dbReference type="ARBA" id="ARBA00008324"/>
    </source>
</evidence>
<evidence type="ECO:0000256" key="2">
    <source>
        <dbReference type="ARBA" id="ARBA00022801"/>
    </source>
</evidence>
<organism evidence="4 5">
    <name type="scientific">Rhizophagus clarus</name>
    <dbReference type="NCBI Taxonomy" id="94130"/>
    <lineage>
        <taxon>Eukaryota</taxon>
        <taxon>Fungi</taxon>
        <taxon>Fungi incertae sedis</taxon>
        <taxon>Mucoromycota</taxon>
        <taxon>Glomeromycotina</taxon>
        <taxon>Glomeromycetes</taxon>
        <taxon>Glomerales</taxon>
        <taxon>Glomeraceae</taxon>
        <taxon>Rhizophagus</taxon>
    </lineage>
</organism>
<dbReference type="Proteomes" id="UP000615446">
    <property type="component" value="Unassembled WGS sequence"/>
</dbReference>
<dbReference type="Gene3D" id="3.10.129.10">
    <property type="entry name" value="Hotdog Thioesterase"/>
    <property type="match status" value="1"/>
</dbReference>
<protein>
    <submittedName>
        <fullName evidence="4">HotDog domain-containing protein</fullName>
    </submittedName>
</protein>
<dbReference type="InterPro" id="IPR029069">
    <property type="entry name" value="HotDog_dom_sf"/>
</dbReference>
<proteinExistence type="inferred from homology"/>
<reference evidence="4" key="1">
    <citation type="submission" date="2019-10" db="EMBL/GenBank/DDBJ databases">
        <title>Conservation and host-specific expression of non-tandemly repeated heterogenous ribosome RNA gene in arbuscular mycorrhizal fungi.</title>
        <authorList>
            <person name="Maeda T."/>
            <person name="Kobayashi Y."/>
            <person name="Nakagawa T."/>
            <person name="Ezawa T."/>
            <person name="Yamaguchi K."/>
            <person name="Bino T."/>
            <person name="Nishimoto Y."/>
            <person name="Shigenobu S."/>
            <person name="Kawaguchi M."/>
        </authorList>
    </citation>
    <scope>NUCLEOTIDE SEQUENCE</scope>
    <source>
        <strain evidence="4">HR1</strain>
    </source>
</reference>
<evidence type="ECO:0000313" key="4">
    <source>
        <dbReference type="EMBL" id="GET03982.1"/>
    </source>
</evidence>
<feature type="domain" description="Thioesterase" evidence="3">
    <location>
        <begin position="109"/>
        <end position="183"/>
    </location>
</feature>
<evidence type="ECO:0000313" key="5">
    <source>
        <dbReference type="Proteomes" id="UP000615446"/>
    </source>
</evidence>
<dbReference type="OrthoDB" id="46529at2759"/>
<comment type="similarity">
    <text evidence="1">Belongs to the thioesterase PaaI family.</text>
</comment>
<dbReference type="SUPFAM" id="SSF54637">
    <property type="entry name" value="Thioesterase/thiol ester dehydrase-isomerase"/>
    <property type="match status" value="1"/>
</dbReference>
<dbReference type="InterPro" id="IPR003736">
    <property type="entry name" value="PAAI_dom"/>
</dbReference>